<dbReference type="Gene3D" id="3.40.50.300">
    <property type="entry name" value="P-loop containing nucleotide triphosphate hydrolases"/>
    <property type="match status" value="1"/>
</dbReference>
<evidence type="ECO:0000313" key="7">
    <source>
        <dbReference type="Proteomes" id="UP001430306"/>
    </source>
</evidence>
<organism evidence="6 7">
    <name type="scientific">Rhodopirellula halodulae</name>
    <dbReference type="NCBI Taxonomy" id="2894198"/>
    <lineage>
        <taxon>Bacteria</taxon>
        <taxon>Pseudomonadati</taxon>
        <taxon>Planctomycetota</taxon>
        <taxon>Planctomycetia</taxon>
        <taxon>Pirellulales</taxon>
        <taxon>Pirellulaceae</taxon>
        <taxon>Rhodopirellula</taxon>
    </lineage>
</organism>
<dbReference type="RefSeq" id="WP_230271321.1">
    <property type="nucleotide sequence ID" value="NZ_JAJKFW010000006.1"/>
</dbReference>
<dbReference type="InterPro" id="IPR003439">
    <property type="entry name" value="ABC_transporter-like_ATP-bd"/>
</dbReference>
<dbReference type="EMBL" id="JAJKFW010000006">
    <property type="protein sequence ID" value="MCC9641291.1"/>
    <property type="molecule type" value="Genomic_DNA"/>
</dbReference>
<evidence type="ECO:0000256" key="2">
    <source>
        <dbReference type="ARBA" id="ARBA00022448"/>
    </source>
</evidence>
<gene>
    <name evidence="6" type="ORF">LOC71_03320</name>
</gene>
<dbReference type="PROSITE" id="PS00211">
    <property type="entry name" value="ABC_TRANSPORTER_1"/>
    <property type="match status" value="1"/>
</dbReference>
<dbReference type="PANTHER" id="PTHR24220:SF689">
    <property type="entry name" value="LIPOPROTEIN-RELEASING SYSTEM ATP-BINDING PROTEIN LOLD"/>
    <property type="match status" value="1"/>
</dbReference>
<dbReference type="InterPro" id="IPR017911">
    <property type="entry name" value="MacB-like_ATP-bd"/>
</dbReference>
<evidence type="ECO:0000256" key="3">
    <source>
        <dbReference type="ARBA" id="ARBA00022741"/>
    </source>
</evidence>
<dbReference type="PANTHER" id="PTHR24220">
    <property type="entry name" value="IMPORT ATP-BINDING PROTEIN"/>
    <property type="match status" value="1"/>
</dbReference>
<keyword evidence="4 6" id="KW-0067">ATP-binding</keyword>
<keyword evidence="3" id="KW-0547">Nucleotide-binding</keyword>
<keyword evidence="7" id="KW-1185">Reference proteome</keyword>
<dbReference type="Proteomes" id="UP001430306">
    <property type="component" value="Unassembled WGS sequence"/>
</dbReference>
<dbReference type="Pfam" id="PF00005">
    <property type="entry name" value="ABC_tran"/>
    <property type="match status" value="1"/>
</dbReference>
<sequence>MHSSNDLLLEARGIRKSYHKDKIELPILRGVDVGFVAGELTALVGRSGSGKSTLMHLLATLDQPDSGEVWFDGNRIDNQSRAKRDQYRNSQIGIIFQFYHLLPELSAIENVLAPAMIRRSVLGYLRDRKQLRLRAEAMLDRVGLLNRSHHQPSEMSGGEMQRVAIARSLMSNPKMLLADEPTGNLDTETGATILRLLRELNQEDDLTIVMITHDDAIAETADRCYRMCDGLLESNDAIVSNGQSGIKQGSTKLATAAA</sequence>
<dbReference type="InterPro" id="IPR015854">
    <property type="entry name" value="ABC_transpr_LolD-like"/>
</dbReference>
<protein>
    <submittedName>
        <fullName evidence="6">ABC transporter ATP-binding protein</fullName>
    </submittedName>
</protein>
<reference evidence="6" key="1">
    <citation type="submission" date="2021-11" db="EMBL/GenBank/DDBJ databases">
        <title>Genome sequence.</title>
        <authorList>
            <person name="Sun Q."/>
        </authorList>
    </citation>
    <scope>NUCLEOTIDE SEQUENCE</scope>
    <source>
        <strain evidence="6">JC740</strain>
    </source>
</reference>
<dbReference type="SUPFAM" id="SSF52540">
    <property type="entry name" value="P-loop containing nucleoside triphosphate hydrolases"/>
    <property type="match status" value="1"/>
</dbReference>
<proteinExistence type="inferred from homology"/>
<dbReference type="CDD" id="cd03255">
    <property type="entry name" value="ABC_MJ0796_LolCDE_FtsE"/>
    <property type="match status" value="1"/>
</dbReference>
<dbReference type="InterPro" id="IPR017871">
    <property type="entry name" value="ABC_transporter-like_CS"/>
</dbReference>
<feature type="domain" description="ABC transporter" evidence="5">
    <location>
        <begin position="9"/>
        <end position="254"/>
    </location>
</feature>
<dbReference type="SMART" id="SM00382">
    <property type="entry name" value="AAA"/>
    <property type="match status" value="1"/>
</dbReference>
<keyword evidence="2" id="KW-0813">Transport</keyword>
<evidence type="ECO:0000256" key="1">
    <source>
        <dbReference type="ARBA" id="ARBA00005417"/>
    </source>
</evidence>
<comment type="similarity">
    <text evidence="1">Belongs to the ABC transporter superfamily.</text>
</comment>
<dbReference type="GO" id="GO:0005524">
    <property type="term" value="F:ATP binding"/>
    <property type="evidence" value="ECO:0007669"/>
    <property type="project" value="UniProtKB-KW"/>
</dbReference>
<name>A0ABS8NFQ0_9BACT</name>
<accession>A0ABS8NFQ0</accession>
<dbReference type="InterPro" id="IPR027417">
    <property type="entry name" value="P-loop_NTPase"/>
</dbReference>
<evidence type="ECO:0000259" key="5">
    <source>
        <dbReference type="PROSITE" id="PS50893"/>
    </source>
</evidence>
<dbReference type="PROSITE" id="PS50893">
    <property type="entry name" value="ABC_TRANSPORTER_2"/>
    <property type="match status" value="1"/>
</dbReference>
<evidence type="ECO:0000313" key="6">
    <source>
        <dbReference type="EMBL" id="MCC9641291.1"/>
    </source>
</evidence>
<dbReference type="InterPro" id="IPR003593">
    <property type="entry name" value="AAA+_ATPase"/>
</dbReference>
<comment type="caution">
    <text evidence="6">The sequence shown here is derived from an EMBL/GenBank/DDBJ whole genome shotgun (WGS) entry which is preliminary data.</text>
</comment>
<evidence type="ECO:0000256" key="4">
    <source>
        <dbReference type="ARBA" id="ARBA00022840"/>
    </source>
</evidence>